<dbReference type="Proteomes" id="UP000016932">
    <property type="component" value="Unassembled WGS sequence"/>
</dbReference>
<dbReference type="EMBL" id="KB446558">
    <property type="protein sequence ID" value="EME82665.1"/>
    <property type="molecule type" value="Genomic_DNA"/>
</dbReference>
<dbReference type="RefSeq" id="XP_007926126.1">
    <property type="nucleotide sequence ID" value="XM_007927935.1"/>
</dbReference>
<organism evidence="1 2">
    <name type="scientific">Pseudocercospora fijiensis (strain CIRAD86)</name>
    <name type="common">Black leaf streak disease fungus</name>
    <name type="synonym">Mycosphaerella fijiensis</name>
    <dbReference type="NCBI Taxonomy" id="383855"/>
    <lineage>
        <taxon>Eukaryota</taxon>
        <taxon>Fungi</taxon>
        <taxon>Dikarya</taxon>
        <taxon>Ascomycota</taxon>
        <taxon>Pezizomycotina</taxon>
        <taxon>Dothideomycetes</taxon>
        <taxon>Dothideomycetidae</taxon>
        <taxon>Mycosphaerellales</taxon>
        <taxon>Mycosphaerellaceae</taxon>
        <taxon>Pseudocercospora</taxon>
    </lineage>
</organism>
<evidence type="ECO:0000313" key="1">
    <source>
        <dbReference type="EMBL" id="EME82665.1"/>
    </source>
</evidence>
<dbReference type="VEuPathDB" id="FungiDB:MYCFIDRAFT_196169"/>
<accession>M2YYE9</accession>
<protein>
    <recommendedName>
        <fullName evidence="3">F-box domain-containing protein</fullName>
    </recommendedName>
</protein>
<dbReference type="KEGG" id="pfj:MYCFIDRAFT_196169"/>
<keyword evidence="2" id="KW-1185">Reference proteome</keyword>
<dbReference type="OrthoDB" id="4133832at2759"/>
<name>M2YYE9_PSEFD</name>
<reference evidence="1 2" key="1">
    <citation type="journal article" date="2012" name="PLoS Pathog.">
        <title>Diverse lifestyles and strategies of plant pathogenesis encoded in the genomes of eighteen Dothideomycetes fungi.</title>
        <authorList>
            <person name="Ohm R.A."/>
            <person name="Feau N."/>
            <person name="Henrissat B."/>
            <person name="Schoch C.L."/>
            <person name="Horwitz B.A."/>
            <person name="Barry K.W."/>
            <person name="Condon B.J."/>
            <person name="Copeland A.C."/>
            <person name="Dhillon B."/>
            <person name="Glaser F."/>
            <person name="Hesse C.N."/>
            <person name="Kosti I."/>
            <person name="LaButti K."/>
            <person name="Lindquist E.A."/>
            <person name="Lucas S."/>
            <person name="Salamov A.A."/>
            <person name="Bradshaw R.E."/>
            <person name="Ciuffetti L."/>
            <person name="Hamelin R.C."/>
            <person name="Kema G.H.J."/>
            <person name="Lawrence C."/>
            <person name="Scott J.A."/>
            <person name="Spatafora J.W."/>
            <person name="Turgeon B.G."/>
            <person name="de Wit P.J.G.M."/>
            <person name="Zhong S."/>
            <person name="Goodwin S.B."/>
            <person name="Grigoriev I.V."/>
        </authorList>
    </citation>
    <scope>NUCLEOTIDE SEQUENCE [LARGE SCALE GENOMIC DNA]</scope>
    <source>
        <strain evidence="1 2">CIRAD86</strain>
    </source>
</reference>
<evidence type="ECO:0008006" key="3">
    <source>
        <dbReference type="Google" id="ProtNLM"/>
    </source>
</evidence>
<dbReference type="GeneID" id="19335560"/>
<sequence length="266" mass="30361">MSSSTTFPKFEVDIKDLWTTREEEANVAKFERWYKNLKTRSAAREIAAKSKSFRFLDLPPELRNRVYAFAFQNMKNFGKRQNLALVALPTITRVSRQIRQETLPLFFATTHFRLVVASDFNNRFDPDAEYKSTIEIQNAGTTHIKQKVKKTLRLAGNKALIRNINLVVCDARDWRRSGQGQGNWGGYDGLFTAFSAEIRLGQGNLVVNMSRGMGARDWAELSDTIDDVMADTKAAIENVAGKENFQGFSLRDLEQIVKTLRCYQKS</sequence>
<dbReference type="InterPro" id="IPR038883">
    <property type="entry name" value="AN11006-like"/>
</dbReference>
<dbReference type="PANTHER" id="PTHR42085:SF1">
    <property type="entry name" value="F-BOX DOMAIN-CONTAINING PROTEIN"/>
    <property type="match status" value="1"/>
</dbReference>
<gene>
    <name evidence="1" type="ORF">MYCFIDRAFT_196169</name>
</gene>
<proteinExistence type="predicted"/>
<dbReference type="eggNOG" id="ENOG502RQU2">
    <property type="taxonomic scope" value="Eukaryota"/>
</dbReference>
<dbReference type="AlphaFoldDB" id="M2YYE9"/>
<evidence type="ECO:0000313" key="2">
    <source>
        <dbReference type="Proteomes" id="UP000016932"/>
    </source>
</evidence>
<dbReference type="PANTHER" id="PTHR42085">
    <property type="entry name" value="F-BOX DOMAIN-CONTAINING PROTEIN"/>
    <property type="match status" value="1"/>
</dbReference>
<dbReference type="HOGENOM" id="CLU_1046332_0_0_1"/>